<accession>A0A6N8U0M5</accession>
<dbReference type="EMBL" id="WUUK01000004">
    <property type="protein sequence ID" value="MXQ51630.1"/>
    <property type="molecule type" value="Genomic_DNA"/>
</dbReference>
<dbReference type="GO" id="GO:0009401">
    <property type="term" value="P:phosphoenolpyruvate-dependent sugar phosphotransferase system"/>
    <property type="evidence" value="ECO:0007669"/>
    <property type="project" value="UniProtKB-KW"/>
</dbReference>
<evidence type="ECO:0000256" key="8">
    <source>
        <dbReference type="ARBA" id="ARBA00022777"/>
    </source>
</evidence>
<proteinExistence type="predicted"/>
<dbReference type="InterPro" id="IPR002178">
    <property type="entry name" value="PTS_EIIA_type-2_dom"/>
</dbReference>
<comment type="caution">
    <text evidence="13">The sequence shown here is derived from an EMBL/GenBank/DDBJ whole genome shotgun (WGS) entry which is preliminary data.</text>
</comment>
<keyword evidence="14" id="KW-1185">Reference proteome</keyword>
<keyword evidence="6" id="KW-0808">Transferase</keyword>
<name>A0A6N8U0M5_9STAP</name>
<dbReference type="RefSeq" id="WP_160656581.1">
    <property type="nucleotide sequence ID" value="NZ_JBHRWU010000001.1"/>
</dbReference>
<sequence length="149" mass="16918">MGLIEFTTKNVELQVDAKDWEEAVRKSVSILEKNNHVNTEYVEHIIQNIDEYGPYILIHPGLAIPHSRPENGVNRIGFSLLTLSTPVYFSGSDNSVEVLISFSAVDNRNHLEIIKMIVDIVEHGLIEKLPDVHSIHELNELMEEVTFSE</sequence>
<dbReference type="SUPFAM" id="SSF55804">
    <property type="entry name" value="Phoshotransferase/anion transport protein"/>
    <property type="match status" value="1"/>
</dbReference>
<evidence type="ECO:0000313" key="14">
    <source>
        <dbReference type="Proteomes" id="UP000436284"/>
    </source>
</evidence>
<dbReference type="Proteomes" id="UP000436284">
    <property type="component" value="Unassembled WGS sequence"/>
</dbReference>
<evidence type="ECO:0000256" key="11">
    <source>
        <dbReference type="ARBA" id="ARBA00042072"/>
    </source>
</evidence>
<dbReference type="PROSITE" id="PS51094">
    <property type="entry name" value="PTS_EIIA_TYPE_2"/>
    <property type="match status" value="1"/>
</dbReference>
<keyword evidence="5" id="KW-0597">Phosphoprotein</keyword>
<evidence type="ECO:0000256" key="1">
    <source>
        <dbReference type="ARBA" id="ARBA00004496"/>
    </source>
</evidence>
<protein>
    <recommendedName>
        <fullName evidence="10">Ascorbate-specific PTS system EIIA component</fullName>
    </recommendedName>
    <alternativeName>
        <fullName evidence="11">Ascorbate-specific phosphotransferase enzyme IIA component</fullName>
    </alternativeName>
</protein>
<evidence type="ECO:0000259" key="12">
    <source>
        <dbReference type="PROSITE" id="PS51094"/>
    </source>
</evidence>
<keyword evidence="4" id="KW-0963">Cytoplasm</keyword>
<evidence type="ECO:0000256" key="3">
    <source>
        <dbReference type="ARBA" id="ARBA00022448"/>
    </source>
</evidence>
<dbReference type="AlphaFoldDB" id="A0A6N8U0M5"/>
<dbReference type="OrthoDB" id="9776005at2"/>
<evidence type="ECO:0000313" key="13">
    <source>
        <dbReference type="EMBL" id="MXQ51630.1"/>
    </source>
</evidence>
<evidence type="ECO:0000256" key="10">
    <source>
        <dbReference type="ARBA" id="ARBA00041175"/>
    </source>
</evidence>
<gene>
    <name evidence="13" type="ORF">GQ671_10185</name>
</gene>
<dbReference type="InterPro" id="IPR051351">
    <property type="entry name" value="Ascorbate-PTS_EIIA_comp"/>
</dbReference>
<dbReference type="Pfam" id="PF00359">
    <property type="entry name" value="PTS_EIIA_2"/>
    <property type="match status" value="1"/>
</dbReference>
<evidence type="ECO:0000256" key="5">
    <source>
        <dbReference type="ARBA" id="ARBA00022553"/>
    </source>
</evidence>
<comment type="subcellular location">
    <subcellularLocation>
        <location evidence="1">Cytoplasm</location>
    </subcellularLocation>
</comment>
<dbReference type="GO" id="GO:0005737">
    <property type="term" value="C:cytoplasm"/>
    <property type="evidence" value="ECO:0007669"/>
    <property type="project" value="UniProtKB-SubCell"/>
</dbReference>
<dbReference type="Gene3D" id="3.40.930.10">
    <property type="entry name" value="Mannitol-specific EII, Chain A"/>
    <property type="match status" value="1"/>
</dbReference>
<dbReference type="PANTHER" id="PTHR36203:SF1">
    <property type="entry name" value="ASCORBATE-SPECIFIC PTS SYSTEM EIIA COMPONENT"/>
    <property type="match status" value="1"/>
</dbReference>
<reference evidence="13 14" key="1">
    <citation type="submission" date="2019-12" db="EMBL/GenBank/DDBJ databases">
        <title>Salinicoccus cyprini sp. nov., isolated from gastro-intestinal tract of mirror carp, Cyprinus carpio var. specularis, collected from Gobind Sagar Reservoir, Himachal Pradesh, India.</title>
        <authorList>
            <person name="Talwar C."/>
            <person name="Singh A.K."/>
            <person name="Lal R."/>
            <person name="Negi R.K."/>
        </authorList>
    </citation>
    <scope>NUCLEOTIDE SEQUENCE [LARGE SCALE GENOMIC DNA]</scope>
    <source>
        <strain evidence="13 14">J-82</strain>
    </source>
</reference>
<keyword evidence="3" id="KW-0813">Transport</keyword>
<comment type="function">
    <text evidence="9">The phosphoenolpyruvate-dependent sugar phosphotransferase system (sugar PTS), a major carbohydrate active transport system, catalyzes the phosphorylation of incoming sugar substrates concomitantly with their translocation across the cell membrane. The enzyme II UlaABC PTS system is involved in ascorbate transport.</text>
</comment>
<dbReference type="PANTHER" id="PTHR36203">
    <property type="entry name" value="ASCORBATE-SPECIFIC PTS SYSTEM EIIA COMPONENT"/>
    <property type="match status" value="1"/>
</dbReference>
<evidence type="ECO:0000256" key="2">
    <source>
        <dbReference type="ARBA" id="ARBA00011798"/>
    </source>
</evidence>
<dbReference type="GO" id="GO:0016301">
    <property type="term" value="F:kinase activity"/>
    <property type="evidence" value="ECO:0007669"/>
    <property type="project" value="UniProtKB-KW"/>
</dbReference>
<keyword evidence="8" id="KW-0418">Kinase</keyword>
<keyword evidence="7" id="KW-0598">Phosphotransferase system</keyword>
<organism evidence="13 14">
    <name type="scientific">Salinicoccus hispanicus</name>
    <dbReference type="NCBI Taxonomy" id="157225"/>
    <lineage>
        <taxon>Bacteria</taxon>
        <taxon>Bacillati</taxon>
        <taxon>Bacillota</taxon>
        <taxon>Bacilli</taxon>
        <taxon>Bacillales</taxon>
        <taxon>Staphylococcaceae</taxon>
        <taxon>Salinicoccus</taxon>
    </lineage>
</organism>
<evidence type="ECO:0000256" key="6">
    <source>
        <dbReference type="ARBA" id="ARBA00022679"/>
    </source>
</evidence>
<comment type="subunit">
    <text evidence="2">Homodimer or homotrimer. Seems to be a monomer when not phosphorylated.</text>
</comment>
<evidence type="ECO:0000256" key="9">
    <source>
        <dbReference type="ARBA" id="ARBA00037387"/>
    </source>
</evidence>
<feature type="domain" description="PTS EIIA type-2" evidence="12">
    <location>
        <begin position="4"/>
        <end position="145"/>
    </location>
</feature>
<evidence type="ECO:0000256" key="7">
    <source>
        <dbReference type="ARBA" id="ARBA00022683"/>
    </source>
</evidence>
<evidence type="ECO:0000256" key="4">
    <source>
        <dbReference type="ARBA" id="ARBA00022490"/>
    </source>
</evidence>
<dbReference type="InterPro" id="IPR016152">
    <property type="entry name" value="PTrfase/Anion_transptr"/>
</dbReference>